<proteinExistence type="predicted"/>
<dbReference type="AlphaFoldDB" id="A0A0V0ZIX7"/>
<feature type="chain" id="PRO_5012136177" evidence="1">
    <location>
        <begin position="16"/>
        <end position="72"/>
    </location>
</feature>
<name>A0A0V0ZIX7_9BILA</name>
<dbReference type="Proteomes" id="UP000054783">
    <property type="component" value="Unassembled WGS sequence"/>
</dbReference>
<evidence type="ECO:0000313" key="2">
    <source>
        <dbReference type="EMBL" id="KRY12545.1"/>
    </source>
</evidence>
<keyword evidence="1" id="KW-0732">Signal</keyword>
<sequence>MFLTFLCLNRTWLSAQDFGLSKFPVVNYANKHMYYRQRELAKKITVKKRIPGPYSAYFKVSNNLINGLMLEN</sequence>
<accession>A0A0V0ZIX7</accession>
<comment type="caution">
    <text evidence="2">The sequence shown here is derived from an EMBL/GenBank/DDBJ whole genome shotgun (WGS) entry which is preliminary data.</text>
</comment>
<reference evidence="2 3" key="1">
    <citation type="submission" date="2015-01" db="EMBL/GenBank/DDBJ databases">
        <title>Evolution of Trichinella species and genotypes.</title>
        <authorList>
            <person name="Korhonen P.K."/>
            <person name="Edoardo P."/>
            <person name="Giuseppe L.R."/>
            <person name="Gasser R.B."/>
        </authorList>
    </citation>
    <scope>NUCLEOTIDE SEQUENCE [LARGE SCALE GENOMIC DNA]</scope>
    <source>
        <strain evidence="2">ISS2496</strain>
    </source>
</reference>
<gene>
    <name evidence="2" type="ORF">T12_251</name>
</gene>
<dbReference type="EMBL" id="JYDQ01000162">
    <property type="protein sequence ID" value="KRY12545.1"/>
    <property type="molecule type" value="Genomic_DNA"/>
</dbReference>
<evidence type="ECO:0000313" key="3">
    <source>
        <dbReference type="Proteomes" id="UP000054783"/>
    </source>
</evidence>
<keyword evidence="3" id="KW-1185">Reference proteome</keyword>
<evidence type="ECO:0000256" key="1">
    <source>
        <dbReference type="SAM" id="SignalP"/>
    </source>
</evidence>
<protein>
    <submittedName>
        <fullName evidence="2">Uncharacterized protein</fullName>
    </submittedName>
</protein>
<feature type="signal peptide" evidence="1">
    <location>
        <begin position="1"/>
        <end position="15"/>
    </location>
</feature>
<dbReference type="OrthoDB" id="10488937at2759"/>
<organism evidence="2 3">
    <name type="scientific">Trichinella patagoniensis</name>
    <dbReference type="NCBI Taxonomy" id="990121"/>
    <lineage>
        <taxon>Eukaryota</taxon>
        <taxon>Metazoa</taxon>
        <taxon>Ecdysozoa</taxon>
        <taxon>Nematoda</taxon>
        <taxon>Enoplea</taxon>
        <taxon>Dorylaimia</taxon>
        <taxon>Trichinellida</taxon>
        <taxon>Trichinellidae</taxon>
        <taxon>Trichinella</taxon>
    </lineage>
</organism>